<dbReference type="Proteomes" id="UP001165960">
    <property type="component" value="Unassembled WGS sequence"/>
</dbReference>
<dbReference type="EMBL" id="QTSX02003703">
    <property type="protein sequence ID" value="KAJ9068674.1"/>
    <property type="molecule type" value="Genomic_DNA"/>
</dbReference>
<protein>
    <submittedName>
        <fullName evidence="1">Uncharacterized protein</fullName>
    </submittedName>
</protein>
<accession>A0ACC2T200</accession>
<name>A0ACC2T200_9FUNG</name>
<proteinExistence type="predicted"/>
<gene>
    <name evidence="1" type="ORF">DSO57_1026294</name>
</gene>
<comment type="caution">
    <text evidence="1">The sequence shown here is derived from an EMBL/GenBank/DDBJ whole genome shotgun (WGS) entry which is preliminary data.</text>
</comment>
<evidence type="ECO:0000313" key="1">
    <source>
        <dbReference type="EMBL" id="KAJ9068674.1"/>
    </source>
</evidence>
<keyword evidence="2" id="KW-1185">Reference proteome</keyword>
<organism evidence="1 2">
    <name type="scientific">Entomophthora muscae</name>
    <dbReference type="NCBI Taxonomy" id="34485"/>
    <lineage>
        <taxon>Eukaryota</taxon>
        <taxon>Fungi</taxon>
        <taxon>Fungi incertae sedis</taxon>
        <taxon>Zoopagomycota</taxon>
        <taxon>Entomophthoromycotina</taxon>
        <taxon>Entomophthoromycetes</taxon>
        <taxon>Entomophthorales</taxon>
        <taxon>Entomophthoraceae</taxon>
        <taxon>Entomophthora</taxon>
    </lineage>
</organism>
<reference evidence="1" key="1">
    <citation type="submission" date="2022-04" db="EMBL/GenBank/DDBJ databases">
        <title>Genome of the entomopathogenic fungus Entomophthora muscae.</title>
        <authorList>
            <person name="Elya C."/>
            <person name="Lovett B.R."/>
            <person name="Lee E."/>
            <person name="Macias A.M."/>
            <person name="Hajek A.E."/>
            <person name="De Bivort B.L."/>
            <person name="Kasson M.T."/>
            <person name="De Fine Licht H.H."/>
            <person name="Stajich J.E."/>
        </authorList>
    </citation>
    <scope>NUCLEOTIDE SEQUENCE</scope>
    <source>
        <strain evidence="1">Berkeley</strain>
    </source>
</reference>
<sequence>MNGDISGEERKQRARGSAPYQSPLRAGPGGGVLGNWEERLADNKIENCLEAAGAKARGRGGAPQIGPDSDSSKIEVDPDWLEVSRAQLENLEVNLSPKQVKELMLCQKLF</sequence>
<evidence type="ECO:0000313" key="2">
    <source>
        <dbReference type="Proteomes" id="UP001165960"/>
    </source>
</evidence>